<evidence type="ECO:0000256" key="1">
    <source>
        <dbReference type="ARBA" id="ARBA00004613"/>
    </source>
</evidence>
<reference evidence="4" key="2">
    <citation type="submission" date="2020-05" db="UniProtKB">
        <authorList>
            <consortium name="EnsemblMetazoa"/>
        </authorList>
    </citation>
    <scope>IDENTIFICATION</scope>
    <source>
        <strain evidence="4">IAEA</strain>
    </source>
</reference>
<proteinExistence type="inferred from homology"/>
<keyword evidence="5" id="KW-1185">Reference proteome</keyword>
<comment type="similarity">
    <text evidence="2">Belongs to the PBP/GOBP family.</text>
</comment>
<dbReference type="AlphaFoldDB" id="A0A1A9WP88"/>
<comment type="subcellular location">
    <subcellularLocation>
        <location evidence="1">Secreted</location>
    </subcellularLocation>
</comment>
<protein>
    <submittedName>
        <fullName evidence="4">Uncharacterized protein</fullName>
    </submittedName>
</protein>
<dbReference type="EnsemblMetazoa" id="GBRI026869-RA">
    <property type="protein sequence ID" value="GBRI026869-PA"/>
    <property type="gene ID" value="GBRI026869"/>
</dbReference>
<accession>A0A1A9WP88</accession>
<organism evidence="4 5">
    <name type="scientific">Glossina brevipalpis</name>
    <dbReference type="NCBI Taxonomy" id="37001"/>
    <lineage>
        <taxon>Eukaryota</taxon>
        <taxon>Metazoa</taxon>
        <taxon>Ecdysozoa</taxon>
        <taxon>Arthropoda</taxon>
        <taxon>Hexapoda</taxon>
        <taxon>Insecta</taxon>
        <taxon>Pterygota</taxon>
        <taxon>Neoptera</taxon>
        <taxon>Endopterygota</taxon>
        <taxon>Diptera</taxon>
        <taxon>Brachycera</taxon>
        <taxon>Muscomorpha</taxon>
        <taxon>Hippoboscoidea</taxon>
        <taxon>Glossinidae</taxon>
        <taxon>Glossina</taxon>
    </lineage>
</organism>
<dbReference type="InterPro" id="IPR052295">
    <property type="entry name" value="Odorant-binding_protein"/>
</dbReference>
<dbReference type="VEuPathDB" id="VectorBase:GBRI026869"/>
<keyword evidence="3" id="KW-0964">Secreted</keyword>
<dbReference type="Gene3D" id="1.10.238.270">
    <property type="match status" value="1"/>
</dbReference>
<dbReference type="GO" id="GO:0005576">
    <property type="term" value="C:extracellular region"/>
    <property type="evidence" value="ECO:0007669"/>
    <property type="project" value="UniProtKB-SubCell"/>
</dbReference>
<evidence type="ECO:0000313" key="4">
    <source>
        <dbReference type="EnsemblMetazoa" id="GBRI026869-PA"/>
    </source>
</evidence>
<evidence type="ECO:0000256" key="3">
    <source>
        <dbReference type="ARBA" id="ARBA00022525"/>
    </source>
</evidence>
<dbReference type="PANTHER" id="PTHR21066:SF9">
    <property type="entry name" value="ODORANT-BINDING PROTEIN 59A"/>
    <property type="match status" value="1"/>
</dbReference>
<name>A0A1A9WP88_9MUSC</name>
<dbReference type="PANTHER" id="PTHR21066">
    <property type="entry name" value="ODORANT-BINDING PROTEIN 59A-RELATED"/>
    <property type="match status" value="1"/>
</dbReference>
<sequence>MFPLRLQRLIILINRITLPMSGFKHECTKIPKSIASRSCCNYPQIFPYGSVKICIKRTSTKATLCYYDCVFNGLNICRKNKCNYLKAYDFINWIFPVHHPFTEIYRKAFRKCISKANQLGSNGLERFKSGVCNPLSEIVYLCVENEMLTQCPKDYWNSWNPHLFDKKNYNYNNNNNNDFTLQRYKYAFMNVCLSVGDNRVYNFSRNLKVH</sequence>
<reference evidence="5" key="1">
    <citation type="submission" date="2014-03" db="EMBL/GenBank/DDBJ databases">
        <authorList>
            <person name="Aksoy S."/>
            <person name="Warren W."/>
            <person name="Wilson R.K."/>
        </authorList>
    </citation>
    <scope>NUCLEOTIDE SEQUENCE [LARGE SCALE GENOMIC DNA]</scope>
    <source>
        <strain evidence="5">IAEA</strain>
    </source>
</reference>
<evidence type="ECO:0000256" key="2">
    <source>
        <dbReference type="ARBA" id="ARBA00008098"/>
    </source>
</evidence>
<evidence type="ECO:0000313" key="5">
    <source>
        <dbReference type="Proteomes" id="UP000091820"/>
    </source>
</evidence>
<dbReference type="Proteomes" id="UP000091820">
    <property type="component" value="Unassembled WGS sequence"/>
</dbReference>